<evidence type="ECO:0000256" key="1">
    <source>
        <dbReference type="SAM" id="Phobius"/>
    </source>
</evidence>
<accession>A0A0F9A1Q9</accession>
<gene>
    <name evidence="3" type="ORF">LCGC14_2707000</name>
</gene>
<dbReference type="InterPro" id="IPR003362">
    <property type="entry name" value="Bact_transf"/>
</dbReference>
<comment type="caution">
    <text evidence="3">The sequence shown here is derived from an EMBL/GenBank/DDBJ whole genome shotgun (WGS) entry which is preliminary data.</text>
</comment>
<dbReference type="InterPro" id="IPR051203">
    <property type="entry name" value="Polysaccharide_Synthase-Rel"/>
</dbReference>
<dbReference type="PANTHER" id="PTHR43318">
    <property type="entry name" value="UDP-N-ACETYLGLUCOSAMINE 4,6-DEHYDRATASE"/>
    <property type="match status" value="1"/>
</dbReference>
<reference evidence="3" key="1">
    <citation type="journal article" date="2015" name="Nature">
        <title>Complex archaea that bridge the gap between prokaryotes and eukaryotes.</title>
        <authorList>
            <person name="Spang A."/>
            <person name="Saw J.H."/>
            <person name="Jorgensen S.L."/>
            <person name="Zaremba-Niedzwiedzka K."/>
            <person name="Martijn J."/>
            <person name="Lind A.E."/>
            <person name="van Eijk R."/>
            <person name="Schleper C."/>
            <person name="Guy L."/>
            <person name="Ettema T.J."/>
        </authorList>
    </citation>
    <scope>NUCLEOTIDE SEQUENCE</scope>
</reference>
<protein>
    <recommendedName>
        <fullName evidence="2">Bacterial sugar transferase domain-containing protein</fullName>
    </recommendedName>
</protein>
<feature type="transmembrane region" description="Helical" evidence="1">
    <location>
        <begin position="113"/>
        <end position="132"/>
    </location>
</feature>
<keyword evidence="1" id="KW-0812">Transmembrane</keyword>
<proteinExistence type="predicted"/>
<keyword evidence="1" id="KW-1133">Transmembrane helix</keyword>
<evidence type="ECO:0000313" key="3">
    <source>
        <dbReference type="EMBL" id="KKK92030.1"/>
    </source>
</evidence>
<feature type="transmembrane region" description="Helical" evidence="1">
    <location>
        <begin position="89"/>
        <end position="107"/>
    </location>
</feature>
<dbReference type="AlphaFoldDB" id="A0A0F9A1Q9"/>
<dbReference type="EMBL" id="LAZR01048393">
    <property type="protein sequence ID" value="KKK92030.1"/>
    <property type="molecule type" value="Genomic_DNA"/>
</dbReference>
<feature type="transmembrane region" description="Helical" evidence="1">
    <location>
        <begin position="279"/>
        <end position="301"/>
    </location>
</feature>
<feature type="domain" description="Bacterial sugar transferase" evidence="2">
    <location>
        <begin position="277"/>
        <end position="350"/>
    </location>
</feature>
<dbReference type="Pfam" id="PF02397">
    <property type="entry name" value="Bac_transf"/>
    <property type="match status" value="1"/>
</dbReference>
<feature type="non-terminal residue" evidence="3">
    <location>
        <position position="367"/>
    </location>
</feature>
<keyword evidence="1" id="KW-0472">Membrane</keyword>
<feature type="transmembrane region" description="Helical" evidence="1">
    <location>
        <begin position="7"/>
        <end position="28"/>
    </location>
</feature>
<dbReference type="Pfam" id="PF13727">
    <property type="entry name" value="CoA_binding_3"/>
    <property type="match status" value="1"/>
</dbReference>
<dbReference type="PANTHER" id="PTHR43318:SF2">
    <property type="entry name" value="UDP-N-ACETYLGLUCOSAMINE 4,6-DEHYDRATASE (INVERTING)"/>
    <property type="match status" value="1"/>
</dbReference>
<name>A0A0F9A1Q9_9ZZZZ</name>
<organism evidence="3">
    <name type="scientific">marine sediment metagenome</name>
    <dbReference type="NCBI Taxonomy" id="412755"/>
    <lineage>
        <taxon>unclassified sequences</taxon>
        <taxon>metagenomes</taxon>
        <taxon>ecological metagenomes</taxon>
    </lineage>
</organism>
<feature type="transmembrane region" description="Helical" evidence="1">
    <location>
        <begin position="48"/>
        <end position="68"/>
    </location>
</feature>
<dbReference type="SUPFAM" id="SSF51735">
    <property type="entry name" value="NAD(P)-binding Rossmann-fold domains"/>
    <property type="match status" value="1"/>
</dbReference>
<dbReference type="InterPro" id="IPR036291">
    <property type="entry name" value="NAD(P)-bd_dom_sf"/>
</dbReference>
<evidence type="ECO:0000259" key="2">
    <source>
        <dbReference type="Pfam" id="PF02397"/>
    </source>
</evidence>
<sequence length="367" mass="42130">MFRKTLCLLSLIAFDIAALFSSLFLAYLTRKYVLFYIHPAFRMWTFPFSTYLVNYPYFIGLWVIILAYERLYSKRFAMGEEVKRLWKGATISFLIIMALTFAARISMDVSRTVIVLSWALSLFLLPVFRLMVKKILNKVGCWQRNMLILGAGRTGEMVLGRIKKNKNMGYEPVGFLDGDKAKLGRTIEGIKVLGKLSEIKSWVKEKKVGDVVIAMPGISREKLLEVVGLCEGVVDEIRVIPDMFGLATVGVKAEDLDGILLFDMEWNLAKPHNIFVKRVIDIILSSLAIAISSPLMLFISIKIRHGSKGPAIFAQKRLWKEEATFNFLKFRSMYLDEEEKLKRFLKENPQARKEWEKFAKIKSADPR</sequence>
<dbReference type="Gene3D" id="3.40.50.720">
    <property type="entry name" value="NAD(P)-binding Rossmann-like Domain"/>
    <property type="match status" value="1"/>
</dbReference>